<evidence type="ECO:0000256" key="4">
    <source>
        <dbReference type="ARBA" id="ARBA00023136"/>
    </source>
</evidence>
<evidence type="ECO:0000256" key="1">
    <source>
        <dbReference type="ARBA" id="ARBA00004442"/>
    </source>
</evidence>
<feature type="domain" description="SusD-like N-terminal" evidence="7">
    <location>
        <begin position="20"/>
        <end position="236"/>
    </location>
</feature>
<proteinExistence type="inferred from homology"/>
<dbReference type="RefSeq" id="WP_117696232.1">
    <property type="nucleotide sequence ID" value="NZ_CAXKYE010000006.1"/>
</dbReference>
<dbReference type="Pfam" id="PF14322">
    <property type="entry name" value="SusD-like_3"/>
    <property type="match status" value="1"/>
</dbReference>
<evidence type="ECO:0000259" key="7">
    <source>
        <dbReference type="Pfam" id="PF14322"/>
    </source>
</evidence>
<organism evidence="10 11">
    <name type="scientific">Phocaeicola vulgatus</name>
    <name type="common">Bacteroides vulgatus</name>
    <dbReference type="NCBI Taxonomy" id="821"/>
    <lineage>
        <taxon>Bacteria</taxon>
        <taxon>Pseudomonadati</taxon>
        <taxon>Bacteroidota</taxon>
        <taxon>Bacteroidia</taxon>
        <taxon>Bacteroidales</taxon>
        <taxon>Bacteroidaceae</taxon>
        <taxon>Phocaeicola</taxon>
    </lineage>
</organism>
<reference evidence="10 11" key="1">
    <citation type="submission" date="2018-08" db="EMBL/GenBank/DDBJ databases">
        <title>A genome reference for cultivated species of the human gut microbiota.</title>
        <authorList>
            <person name="Zou Y."/>
            <person name="Xue W."/>
            <person name="Luo G."/>
        </authorList>
    </citation>
    <scope>NUCLEOTIDE SEQUENCE [LARGE SCALE GENOMIC DNA]</scope>
    <source>
        <strain evidence="10 11">AM30-40</strain>
    </source>
</reference>
<dbReference type="InterPro" id="IPR012944">
    <property type="entry name" value="SusD_RagB_dom"/>
</dbReference>
<keyword evidence="5" id="KW-0998">Cell outer membrane</keyword>
<evidence type="ECO:0000313" key="11">
    <source>
        <dbReference type="Proteomes" id="UP000283429"/>
    </source>
</evidence>
<dbReference type="Proteomes" id="UP000555193">
    <property type="component" value="Unassembled WGS sequence"/>
</dbReference>
<evidence type="ECO:0000313" key="13">
    <source>
        <dbReference type="Proteomes" id="UP000583639"/>
    </source>
</evidence>
<evidence type="ECO:0000256" key="3">
    <source>
        <dbReference type="ARBA" id="ARBA00022729"/>
    </source>
</evidence>
<evidence type="ECO:0000313" key="12">
    <source>
        <dbReference type="Proteomes" id="UP000555193"/>
    </source>
</evidence>
<name>A0A412AHD8_PHOVU</name>
<comment type="subcellular location">
    <subcellularLocation>
        <location evidence="1">Cell outer membrane</location>
    </subcellularLocation>
</comment>
<dbReference type="InterPro" id="IPR011990">
    <property type="entry name" value="TPR-like_helical_dom_sf"/>
</dbReference>
<evidence type="ECO:0000256" key="2">
    <source>
        <dbReference type="ARBA" id="ARBA00006275"/>
    </source>
</evidence>
<dbReference type="Pfam" id="PF07980">
    <property type="entry name" value="SusD_RagB"/>
    <property type="match status" value="1"/>
</dbReference>
<comment type="caution">
    <text evidence="10">The sequence shown here is derived from an EMBL/GenBank/DDBJ whole genome shotgun (WGS) entry which is preliminary data.</text>
</comment>
<evidence type="ECO:0000313" key="10">
    <source>
        <dbReference type="EMBL" id="RHD70871.1"/>
    </source>
</evidence>
<dbReference type="GO" id="GO:0009279">
    <property type="term" value="C:cell outer membrane"/>
    <property type="evidence" value="ECO:0007669"/>
    <property type="project" value="UniProtKB-SubCell"/>
</dbReference>
<accession>A0A412AHD8</accession>
<evidence type="ECO:0000313" key="9">
    <source>
        <dbReference type="EMBL" id="NMW41775.1"/>
    </source>
</evidence>
<sequence>MKKYLYAGLLACTIASCTDDFLKEEMVSTITQDYFNTEQGLDQLIVGTYNAERVKWGYSEGVYMFETGHDCARKSGDTDLNMYSTSKWSSTGDIGKQTDQFMGFQSKSSAGFLINFFPIIDNCNKAINIIRNNEGKGQYASNKEYAAQRLSEVLFNRAYSYYNLNTILGDIYFSTTSSITLPSNYVYTRTPAEEMYKVLISDLRYAVENLPENYSSGEFGRATKYAAAHLLSKIYLHREQGKEYGTVEYGRNADGSIDNSNPKSYLGMLYKGKGTADLDSCIYYASMVIDKHPLAYDYADLFDHSLDDFSCENTSENVLNAVFSEGGDNYRYGLRVLMMFVGNYVGEKWGLPDYCWEYGTKPNFNFHNSDFGFDVFTDKINDSRFQKSFRLEYVTGLNTSGSSTPGANGEYYTYNDEKNTTYQWTEEQADYFNRYILPTYNRESWQDRKAVIGEHKMGRNDLAFAFLENTKATAIDVKEADAQPFILYARWMKDGDKYYYRPELVGFTNSYTFAGSQSYYSMERSSNTGVPCSIKYDDPNRTGKSSEYGGRDIPIMRSAEMYLVRAEAYGRKGEYNKAIDDINELRRRAAFKTGEKRNEVIARLYPGKENLNESERLWPYESAKDCFENIKVDATYWDGTSEKSLAENYVPSANTTEKRFIEFIYNEWAREFNQEEIYYEGVHHAGIQAARIQWHNQLGANASNTVYQVGSWDISDNVNGTNGQTGLPKGGFQNYMTLKPFPQKFLDMLTDENGVLLDANGKKAYQNYGY</sequence>
<dbReference type="Gene3D" id="1.25.40.390">
    <property type="match status" value="2"/>
</dbReference>
<gene>
    <name evidence="10" type="ORF">DW783_22265</name>
    <name evidence="8" type="ORF">HKQ54_07790</name>
    <name evidence="9" type="ORF">HKQ55_17010</name>
</gene>
<keyword evidence="4" id="KW-0472">Membrane</keyword>
<reference evidence="12 13" key="2">
    <citation type="submission" date="2020-04" db="EMBL/GenBank/DDBJ databases">
        <title>A novel gut-associated lysogenic phage, Bacteroides phage BV01, alters the host transcriptome and bile acid metabolism in Bacteroides vulgatus.</title>
        <authorList>
            <person name="Campbell D.E."/>
            <person name="Ly L."/>
            <person name="Ridlon J.M."/>
            <person name="Hsiao A."/>
            <person name="Degnan P.H."/>
        </authorList>
    </citation>
    <scope>NUCLEOTIDE SEQUENCE [LARGE SCALE GENOMIC DNA]</scope>
    <source>
        <strain evidence="8 12">VPI-4506</strain>
        <strain evidence="9 13">VPI-BV8526</strain>
    </source>
</reference>
<evidence type="ECO:0000256" key="5">
    <source>
        <dbReference type="ARBA" id="ARBA00023237"/>
    </source>
</evidence>
<dbReference type="AlphaFoldDB" id="A0A412AHD8"/>
<dbReference type="SUPFAM" id="SSF48452">
    <property type="entry name" value="TPR-like"/>
    <property type="match status" value="1"/>
</dbReference>
<keyword evidence="3" id="KW-0732">Signal</keyword>
<evidence type="ECO:0000313" key="8">
    <source>
        <dbReference type="EMBL" id="NMW36042.1"/>
    </source>
</evidence>
<feature type="domain" description="RagB/SusD" evidence="6">
    <location>
        <begin position="396"/>
        <end position="675"/>
    </location>
</feature>
<dbReference type="PROSITE" id="PS51257">
    <property type="entry name" value="PROKAR_LIPOPROTEIN"/>
    <property type="match status" value="1"/>
</dbReference>
<evidence type="ECO:0000259" key="6">
    <source>
        <dbReference type="Pfam" id="PF07980"/>
    </source>
</evidence>
<dbReference type="Proteomes" id="UP000583639">
    <property type="component" value="Unassembled WGS sequence"/>
</dbReference>
<dbReference type="EMBL" id="JABDSH010000069">
    <property type="protein sequence ID" value="NMW36042.1"/>
    <property type="molecule type" value="Genomic_DNA"/>
</dbReference>
<dbReference type="Proteomes" id="UP000283429">
    <property type="component" value="Unassembled WGS sequence"/>
</dbReference>
<protein>
    <submittedName>
        <fullName evidence="10">RagB/SusD family nutrient uptake outer membrane protein</fullName>
    </submittedName>
</protein>
<dbReference type="EMBL" id="QSJM01000108">
    <property type="protein sequence ID" value="RHD70871.1"/>
    <property type="molecule type" value="Genomic_DNA"/>
</dbReference>
<dbReference type="InterPro" id="IPR033985">
    <property type="entry name" value="SusD-like_N"/>
</dbReference>
<dbReference type="EMBL" id="JABDSI010000132">
    <property type="protein sequence ID" value="NMW41775.1"/>
    <property type="molecule type" value="Genomic_DNA"/>
</dbReference>
<comment type="similarity">
    <text evidence="2">Belongs to the SusD family.</text>
</comment>